<reference evidence="1 2" key="1">
    <citation type="submission" date="2018-11" db="EMBL/GenBank/DDBJ databases">
        <title>Genome sequence and assembly of Colletotrichum spinosum.</title>
        <authorList>
            <person name="Gan P."/>
            <person name="Shirasu K."/>
        </authorList>
    </citation>
    <scope>NUCLEOTIDE SEQUENCE [LARGE SCALE GENOMIC DNA]</scope>
    <source>
        <strain evidence="1 2">CBS 515.97</strain>
    </source>
</reference>
<gene>
    <name evidence="1" type="ORF">C8035_v008888</name>
</gene>
<proteinExistence type="predicted"/>
<name>A0A4R8Q9N4_9PEZI</name>
<accession>A0A4R8Q9N4</accession>
<organism evidence="1 2">
    <name type="scientific">Colletotrichum spinosum</name>
    <dbReference type="NCBI Taxonomy" id="1347390"/>
    <lineage>
        <taxon>Eukaryota</taxon>
        <taxon>Fungi</taxon>
        <taxon>Dikarya</taxon>
        <taxon>Ascomycota</taxon>
        <taxon>Pezizomycotina</taxon>
        <taxon>Sordariomycetes</taxon>
        <taxon>Hypocreomycetidae</taxon>
        <taxon>Glomerellales</taxon>
        <taxon>Glomerellaceae</taxon>
        <taxon>Colletotrichum</taxon>
        <taxon>Colletotrichum orbiculare species complex</taxon>
    </lineage>
</organism>
<dbReference type="EMBL" id="QAPG01000042">
    <property type="protein sequence ID" value="TDZ35371.1"/>
    <property type="molecule type" value="Genomic_DNA"/>
</dbReference>
<comment type="caution">
    <text evidence="1">The sequence shown here is derived from an EMBL/GenBank/DDBJ whole genome shotgun (WGS) entry which is preliminary data.</text>
</comment>
<sequence>MVIVRQVSKLEILEDEVGVVDGESTLLQRRSLARRVPITRRLNSSSVSVSYISDTQPGLSGALPSVVECPRYDINGFWVHGDSRRSHAIECRIRSPE</sequence>
<dbReference type="AlphaFoldDB" id="A0A4R8Q9N4"/>
<keyword evidence="2" id="KW-1185">Reference proteome</keyword>
<protein>
    <submittedName>
        <fullName evidence="1">Uncharacterized protein</fullName>
    </submittedName>
</protein>
<evidence type="ECO:0000313" key="2">
    <source>
        <dbReference type="Proteomes" id="UP000295083"/>
    </source>
</evidence>
<dbReference type="Proteomes" id="UP000295083">
    <property type="component" value="Unassembled WGS sequence"/>
</dbReference>
<evidence type="ECO:0000313" key="1">
    <source>
        <dbReference type="EMBL" id="TDZ35371.1"/>
    </source>
</evidence>